<keyword evidence="2" id="KW-1185">Reference proteome</keyword>
<protein>
    <submittedName>
        <fullName evidence="1">Uncharacterized protein</fullName>
    </submittedName>
</protein>
<sequence>MAEFHNFIFTVIGRQLTSSRSIVVCQFFDLHSSIMGDHNTLVCLIRLRAYIAKLAR</sequence>
<name>A0ABR3S5C9_9PLEO</name>
<comment type="caution">
    <text evidence="1">The sequence shown here is derived from an EMBL/GenBank/DDBJ whole genome shotgun (WGS) entry which is preliminary data.</text>
</comment>
<dbReference type="EMBL" id="JAKJXO020000001">
    <property type="protein sequence ID" value="KAL1611904.1"/>
    <property type="molecule type" value="Genomic_DNA"/>
</dbReference>
<organism evidence="1 2">
    <name type="scientific">Paraconiothyrium brasiliense</name>
    <dbReference type="NCBI Taxonomy" id="300254"/>
    <lineage>
        <taxon>Eukaryota</taxon>
        <taxon>Fungi</taxon>
        <taxon>Dikarya</taxon>
        <taxon>Ascomycota</taxon>
        <taxon>Pezizomycotina</taxon>
        <taxon>Dothideomycetes</taxon>
        <taxon>Pleosporomycetidae</taxon>
        <taxon>Pleosporales</taxon>
        <taxon>Massarineae</taxon>
        <taxon>Didymosphaeriaceae</taxon>
        <taxon>Paraconiothyrium</taxon>
    </lineage>
</organism>
<accession>A0ABR3S5C9</accession>
<proteinExistence type="predicted"/>
<gene>
    <name evidence="1" type="ORF">SLS60_000126</name>
</gene>
<evidence type="ECO:0000313" key="1">
    <source>
        <dbReference type="EMBL" id="KAL1611904.1"/>
    </source>
</evidence>
<dbReference type="Proteomes" id="UP001521785">
    <property type="component" value="Unassembled WGS sequence"/>
</dbReference>
<evidence type="ECO:0000313" key="2">
    <source>
        <dbReference type="Proteomes" id="UP001521785"/>
    </source>
</evidence>
<reference evidence="1 2" key="1">
    <citation type="submission" date="2024-02" db="EMBL/GenBank/DDBJ databases">
        <title>De novo assembly and annotation of 12 fungi associated with fruit tree decline syndrome in Ontario, Canada.</title>
        <authorList>
            <person name="Sulman M."/>
            <person name="Ellouze W."/>
            <person name="Ilyukhin E."/>
        </authorList>
    </citation>
    <scope>NUCLEOTIDE SEQUENCE [LARGE SCALE GENOMIC DNA]</scope>
    <source>
        <strain evidence="1 2">M42-189</strain>
    </source>
</reference>